<evidence type="ECO:0000256" key="1">
    <source>
        <dbReference type="SAM" id="SignalP"/>
    </source>
</evidence>
<evidence type="ECO:0000313" key="2">
    <source>
        <dbReference type="EMBL" id="LAA93570.1"/>
    </source>
</evidence>
<protein>
    <submittedName>
        <fullName evidence="2">Uncharacterized protein</fullName>
    </submittedName>
</protein>
<keyword evidence="1" id="KW-0732">Signal</keyword>
<dbReference type="AlphaFoldDB" id="A0A2D4JAQ7"/>
<dbReference type="EMBL" id="IACK01155115">
    <property type="protein sequence ID" value="LAA93570.1"/>
    <property type="molecule type" value="Transcribed_RNA"/>
</dbReference>
<reference evidence="2" key="2">
    <citation type="submission" date="2017-11" db="EMBL/GenBank/DDBJ databases">
        <title>Coralsnake Venomics: Analyses of Venom Gland Transcriptomes and Proteomes of Six Brazilian Taxa.</title>
        <authorList>
            <person name="Aird S.D."/>
            <person name="Jorge da Silva N."/>
            <person name="Qiu L."/>
            <person name="Villar-Briones A."/>
            <person name="Aparecida-Saddi V."/>
            <person name="Campos-Telles M.P."/>
            <person name="Grau M."/>
            <person name="Mikheyev A.S."/>
        </authorList>
    </citation>
    <scope>NUCLEOTIDE SEQUENCE</scope>
    <source>
        <tissue evidence="2">Venom_gland</tissue>
    </source>
</reference>
<reference evidence="2" key="1">
    <citation type="submission" date="2017-07" db="EMBL/GenBank/DDBJ databases">
        <authorList>
            <person name="Mikheyev A."/>
            <person name="Grau M."/>
        </authorList>
    </citation>
    <scope>NUCLEOTIDE SEQUENCE</scope>
    <source>
        <tissue evidence="2">Venom_gland</tissue>
    </source>
</reference>
<proteinExistence type="predicted"/>
<feature type="signal peptide" evidence="1">
    <location>
        <begin position="1"/>
        <end position="22"/>
    </location>
</feature>
<feature type="chain" id="PRO_5013951657" evidence="1">
    <location>
        <begin position="23"/>
        <end position="117"/>
    </location>
</feature>
<name>A0A2D4JAQ7_MICLE</name>
<accession>A0A2D4JAQ7</accession>
<sequence length="117" mass="13849">MLNMETFASFFCYALFIICCFSEGPKESYIPFLVRLKLHSNITKGQLLIKLQRKWWPPRNDKKHNLEWRPPPRISCPLKFLQLSSKSLRWRLACSREVILSILGAVTEKNQFFESSR</sequence>
<organism evidence="2">
    <name type="scientific">Micrurus lemniscatus lemniscatus</name>
    <dbReference type="NCBI Taxonomy" id="129467"/>
    <lineage>
        <taxon>Eukaryota</taxon>
        <taxon>Metazoa</taxon>
        <taxon>Chordata</taxon>
        <taxon>Craniata</taxon>
        <taxon>Vertebrata</taxon>
        <taxon>Euteleostomi</taxon>
        <taxon>Lepidosauria</taxon>
        <taxon>Squamata</taxon>
        <taxon>Bifurcata</taxon>
        <taxon>Unidentata</taxon>
        <taxon>Episquamata</taxon>
        <taxon>Toxicofera</taxon>
        <taxon>Serpentes</taxon>
        <taxon>Colubroidea</taxon>
        <taxon>Elapidae</taxon>
        <taxon>Elapinae</taxon>
        <taxon>Micrurus</taxon>
    </lineage>
</organism>